<dbReference type="EMBL" id="LGSZ01000050">
    <property type="protein sequence ID" value="KPH79345.1"/>
    <property type="molecule type" value="Genomic_DNA"/>
</dbReference>
<dbReference type="InterPro" id="IPR012337">
    <property type="entry name" value="RNaseH-like_sf"/>
</dbReference>
<evidence type="ECO:0000313" key="2">
    <source>
        <dbReference type="Proteomes" id="UP000037822"/>
    </source>
</evidence>
<dbReference type="AlphaFoldDB" id="A0A0N0MB25"/>
<gene>
    <name evidence="1" type="ORF">AE618_18785</name>
</gene>
<evidence type="ECO:0000313" key="1">
    <source>
        <dbReference type="EMBL" id="KPH79345.1"/>
    </source>
</evidence>
<protein>
    <recommendedName>
        <fullName evidence="3">Holliday junction resolvase RuvC</fullName>
    </recommendedName>
</protein>
<dbReference type="SUPFAM" id="SSF53098">
    <property type="entry name" value="Ribonuclease H-like"/>
    <property type="match status" value="1"/>
</dbReference>
<dbReference type="OrthoDB" id="7304852at2"/>
<dbReference type="PATRIC" id="fig|1526658.3.peg.1374"/>
<keyword evidence="2" id="KW-1185">Reference proteome</keyword>
<dbReference type="Proteomes" id="UP000037822">
    <property type="component" value="Unassembled WGS sequence"/>
</dbReference>
<comment type="caution">
    <text evidence="1">The sequence shown here is derived from an EMBL/GenBank/DDBJ whole genome shotgun (WGS) entry which is preliminary data.</text>
</comment>
<sequence length="187" mass="20499">MNLLTFDIGVKTGWCAAAIGEPLRGGTRRLAPSGSEHAKVAAEQMQFVGDMIALNKPDRVAFEFSTQTIAGKQGSGFTNIDTILMQAGMRWVILGICKLMDVRCDEIQPAQARIAFLGKGKGRLKREDAKLAVKRECFIRGIEYADDNHSDAVCLWFALAFRIDADFAARDAVARMRMRDPCAGGDI</sequence>
<dbReference type="InterPro" id="IPR036397">
    <property type="entry name" value="RNaseH_sf"/>
</dbReference>
<accession>A0A0N0MB25</accession>
<organism evidence="1 2">
    <name type="scientific">Bosea vaviloviae</name>
    <dbReference type="NCBI Taxonomy" id="1526658"/>
    <lineage>
        <taxon>Bacteria</taxon>
        <taxon>Pseudomonadati</taxon>
        <taxon>Pseudomonadota</taxon>
        <taxon>Alphaproteobacteria</taxon>
        <taxon>Hyphomicrobiales</taxon>
        <taxon>Boseaceae</taxon>
        <taxon>Bosea</taxon>
    </lineage>
</organism>
<reference evidence="1 2" key="1">
    <citation type="submission" date="2015-07" db="EMBL/GenBank/DDBJ databases">
        <title>Whole genome sequencing of Bosea vaviloviae isolated from cave pool.</title>
        <authorList>
            <person name="Tan N.E.H."/>
            <person name="Lee Y.P."/>
            <person name="Gan H.M."/>
            <person name="Barton H."/>
            <person name="Savka M.A."/>
        </authorList>
    </citation>
    <scope>NUCLEOTIDE SEQUENCE [LARGE SCALE GENOMIC DNA]</scope>
    <source>
        <strain evidence="1 2">SD260</strain>
    </source>
</reference>
<evidence type="ECO:0008006" key="3">
    <source>
        <dbReference type="Google" id="ProtNLM"/>
    </source>
</evidence>
<dbReference type="Gene3D" id="3.30.420.10">
    <property type="entry name" value="Ribonuclease H-like superfamily/Ribonuclease H"/>
    <property type="match status" value="1"/>
</dbReference>
<proteinExistence type="predicted"/>
<name>A0A0N0MB25_9HYPH</name>
<dbReference type="RefSeq" id="WP_054210604.1">
    <property type="nucleotide sequence ID" value="NZ_LGSZ01000050.1"/>
</dbReference>
<dbReference type="GO" id="GO:0003676">
    <property type="term" value="F:nucleic acid binding"/>
    <property type="evidence" value="ECO:0007669"/>
    <property type="project" value="InterPro"/>
</dbReference>